<keyword evidence="2" id="KW-0812">Transmembrane</keyword>
<organism evidence="3 4">
    <name type="scientific">Microbispora amethystogenes</name>
    <dbReference type="NCBI Taxonomy" id="1427754"/>
    <lineage>
        <taxon>Bacteria</taxon>
        <taxon>Bacillati</taxon>
        <taxon>Actinomycetota</taxon>
        <taxon>Actinomycetes</taxon>
        <taxon>Streptosporangiales</taxon>
        <taxon>Streptosporangiaceae</taxon>
        <taxon>Microbispora</taxon>
    </lineage>
</organism>
<protein>
    <submittedName>
        <fullName evidence="3">Uncharacterized protein</fullName>
    </submittedName>
</protein>
<evidence type="ECO:0000313" key="4">
    <source>
        <dbReference type="Proteomes" id="UP000651728"/>
    </source>
</evidence>
<dbReference type="RefSeq" id="WP_204284371.1">
    <property type="nucleotide sequence ID" value="NZ_BAABEJ010000003.1"/>
</dbReference>
<feature type="compositionally biased region" description="Pro residues" evidence="1">
    <location>
        <begin position="91"/>
        <end position="120"/>
    </location>
</feature>
<gene>
    <name evidence="3" type="ORF">Mam01_11440</name>
</gene>
<comment type="caution">
    <text evidence="3">The sequence shown here is derived from an EMBL/GenBank/DDBJ whole genome shotgun (WGS) entry which is preliminary data.</text>
</comment>
<keyword evidence="2" id="KW-1133">Transmembrane helix</keyword>
<evidence type="ECO:0000256" key="1">
    <source>
        <dbReference type="SAM" id="MobiDB-lite"/>
    </source>
</evidence>
<name>A0ABQ4F829_9ACTN</name>
<keyword evidence="2" id="KW-0472">Membrane</keyword>
<feature type="transmembrane region" description="Helical" evidence="2">
    <location>
        <begin position="159"/>
        <end position="180"/>
    </location>
</feature>
<evidence type="ECO:0000313" key="3">
    <source>
        <dbReference type="EMBL" id="GIH30980.1"/>
    </source>
</evidence>
<keyword evidence="4" id="KW-1185">Reference proteome</keyword>
<dbReference type="EMBL" id="BOOB01000008">
    <property type="protein sequence ID" value="GIH30980.1"/>
    <property type="molecule type" value="Genomic_DNA"/>
</dbReference>
<evidence type="ECO:0000256" key="2">
    <source>
        <dbReference type="SAM" id="Phobius"/>
    </source>
</evidence>
<feature type="region of interest" description="Disordered" evidence="1">
    <location>
        <begin position="1"/>
        <end position="121"/>
    </location>
</feature>
<sequence>MTETPMDGNPPRNDQDARDWFAPPADQPTDIASDITYSGALPPRPMPTAPPSIPIPGKLAPPTDLRVWPPPEPEGEDRSTQPFPALRTNRQPPPRALVPTAPPSAVPPPTAPPLAAPPDPSAVMPLGAPAYGVPAEAPGVDLAVATDAPASPARRRTGLLIGGAVLSVALTVAAPSVFGYRAFEYGRPDYTVHVVPPGQAGTVQHVSWQATVEKIKDPSGKPDRSDRQWMKIVATRTALDAEGAIRHGAPADVKLTDRAGRTWQVETLNNETPPDVNDNKVGTPYRMEMLGVVPPSVADQVEVTIRPSTYRDVPGQSAADFVKDAFSSTEKDDQVLRFRR</sequence>
<accession>A0ABQ4F829</accession>
<feature type="compositionally biased region" description="Pro residues" evidence="1">
    <location>
        <begin position="42"/>
        <end position="54"/>
    </location>
</feature>
<dbReference type="Proteomes" id="UP000651728">
    <property type="component" value="Unassembled WGS sequence"/>
</dbReference>
<reference evidence="3 4" key="1">
    <citation type="submission" date="2021-01" db="EMBL/GenBank/DDBJ databases">
        <title>Whole genome shotgun sequence of Microbispora amethystogenes NBRC 101907.</title>
        <authorList>
            <person name="Komaki H."/>
            <person name="Tamura T."/>
        </authorList>
    </citation>
    <scope>NUCLEOTIDE SEQUENCE [LARGE SCALE GENOMIC DNA]</scope>
    <source>
        <strain evidence="3 4">NBRC 101907</strain>
    </source>
</reference>
<proteinExistence type="predicted"/>